<evidence type="ECO:0000256" key="4">
    <source>
        <dbReference type="ARBA" id="ARBA00022825"/>
    </source>
</evidence>
<dbReference type="AlphaFoldDB" id="A0A348HGV1"/>
<dbReference type="GO" id="GO:0004252">
    <property type="term" value="F:serine-type endopeptidase activity"/>
    <property type="evidence" value="ECO:0007669"/>
    <property type="project" value="InterPro"/>
</dbReference>
<evidence type="ECO:0000256" key="5">
    <source>
        <dbReference type="SAM" id="MobiDB-lite"/>
    </source>
</evidence>
<dbReference type="RefSeq" id="WP_051524123.1">
    <property type="nucleotide sequence ID" value="NZ_AP018933.1"/>
</dbReference>
<proteinExistence type="inferred from homology"/>
<dbReference type="SUPFAM" id="SSF50494">
    <property type="entry name" value="Trypsin-like serine proteases"/>
    <property type="match status" value="1"/>
</dbReference>
<sequence>MRRLLVSLFWPVLCGLLIALIVLDRYPAWLGRMGGGNASSPHAVTLSTDPHSPPVFIASGSHPQGYASAVERAAPAVVSVYSLSSKNDEQSASTDSSVDSHRNTLRNDPLYRRFVDQHDPRATLASPARTSTDHTTRTEATVSATAEKEATALHIDNVGSGVILSDKGYILTNQHVIRDADDIRVALRDGREATATVVGVDSDTDLAVLKITLDALPTITVAEANSIHVGDIALAIGNPFNFGQTVTMGIISATGRSQVGVNAYENFIQTDAAINPGNSGGALINTGGELVGINTVIFTRSGGAQGISFAIPSSIAHEVLDDIVTTGYVRRGWIGMDARSVPLQLAQSFNLNAPSALVVTNVFPDTPADKAGLKAGDMILSINDTPLIDTQQAIINITQLHPGTPVKLRLFRDGSSRDVVIHVGVRPTNTPLILNRTLNGATQGEASPSASEDDATSPSATHTAPSAATSNVSLH</sequence>
<dbReference type="InterPro" id="IPR001940">
    <property type="entry name" value="Peptidase_S1C"/>
</dbReference>
<dbReference type="Pfam" id="PF13180">
    <property type="entry name" value="PDZ_2"/>
    <property type="match status" value="1"/>
</dbReference>
<evidence type="ECO:0000313" key="7">
    <source>
        <dbReference type="EMBL" id="BBG30853.1"/>
    </source>
</evidence>
<comment type="similarity">
    <text evidence="1">Belongs to the peptidase S1C family.</text>
</comment>
<protein>
    <submittedName>
        <fullName evidence="7">Trypsin-like serine proteases</fullName>
    </submittedName>
</protein>
<feature type="region of interest" description="Disordered" evidence="5">
    <location>
        <begin position="117"/>
        <end position="138"/>
    </location>
</feature>
<accession>A0A348HGV1</accession>
<keyword evidence="3" id="KW-0378">Hydrolase</keyword>
<keyword evidence="2 7" id="KW-0645">Protease</keyword>
<dbReference type="InterPro" id="IPR009003">
    <property type="entry name" value="Peptidase_S1_PA"/>
</dbReference>
<evidence type="ECO:0000259" key="6">
    <source>
        <dbReference type="PROSITE" id="PS50106"/>
    </source>
</evidence>
<dbReference type="PROSITE" id="PS50106">
    <property type="entry name" value="PDZ"/>
    <property type="match status" value="1"/>
</dbReference>
<keyword evidence="8" id="KW-1185">Reference proteome</keyword>
<dbReference type="KEGG" id="zpl:ZBT109_2116"/>
<dbReference type="Pfam" id="PF13365">
    <property type="entry name" value="Trypsin_2"/>
    <property type="match status" value="1"/>
</dbReference>
<feature type="compositionally biased region" description="Low complexity" evidence="5">
    <location>
        <begin position="456"/>
        <end position="475"/>
    </location>
</feature>
<evidence type="ECO:0000256" key="1">
    <source>
        <dbReference type="ARBA" id="ARBA00010541"/>
    </source>
</evidence>
<evidence type="ECO:0000256" key="3">
    <source>
        <dbReference type="ARBA" id="ARBA00022801"/>
    </source>
</evidence>
<dbReference type="SMART" id="SM00228">
    <property type="entry name" value="PDZ"/>
    <property type="match status" value="1"/>
</dbReference>
<dbReference type="Gene3D" id="2.40.10.120">
    <property type="match status" value="1"/>
</dbReference>
<gene>
    <name evidence="7" type="ORF">ZBT109_2116</name>
</gene>
<reference evidence="7 8" key="1">
    <citation type="submission" date="2018-09" db="EMBL/GenBank/DDBJ databases">
        <title>Zymobacter palmae IAM14233 (=T109) whole genome analysis.</title>
        <authorList>
            <person name="Yanase H."/>
        </authorList>
    </citation>
    <scope>NUCLEOTIDE SEQUENCE [LARGE SCALE GENOMIC DNA]</scope>
    <source>
        <strain evidence="7 8">IAM14233</strain>
    </source>
</reference>
<dbReference type="Gene3D" id="2.30.42.10">
    <property type="match status" value="1"/>
</dbReference>
<keyword evidence="4" id="KW-0720">Serine protease</keyword>
<dbReference type="Proteomes" id="UP000267342">
    <property type="component" value="Chromosome"/>
</dbReference>
<dbReference type="GO" id="GO:0006515">
    <property type="term" value="P:protein quality control for misfolded or incompletely synthesized proteins"/>
    <property type="evidence" value="ECO:0007669"/>
    <property type="project" value="TreeGrafter"/>
</dbReference>
<dbReference type="InterPro" id="IPR001478">
    <property type="entry name" value="PDZ"/>
</dbReference>
<dbReference type="PANTHER" id="PTHR22939:SF101">
    <property type="entry name" value="PERIPLASMIC PH-DEPENDENT SERINE ENDOPROTEASE DEGQ"/>
    <property type="match status" value="1"/>
</dbReference>
<dbReference type="STRING" id="1123510.GCA_000620025_00778"/>
<feature type="compositionally biased region" description="Polar residues" evidence="5">
    <location>
        <begin position="441"/>
        <end position="450"/>
    </location>
</feature>
<feature type="region of interest" description="Disordered" evidence="5">
    <location>
        <begin position="441"/>
        <end position="475"/>
    </location>
</feature>
<feature type="domain" description="PDZ" evidence="6">
    <location>
        <begin position="323"/>
        <end position="387"/>
    </location>
</feature>
<dbReference type="PANTHER" id="PTHR22939">
    <property type="entry name" value="SERINE PROTEASE FAMILY S1C HTRA-RELATED"/>
    <property type="match status" value="1"/>
</dbReference>
<dbReference type="InterPro" id="IPR036034">
    <property type="entry name" value="PDZ_sf"/>
</dbReference>
<dbReference type="EMBL" id="AP018933">
    <property type="protein sequence ID" value="BBG30853.1"/>
    <property type="molecule type" value="Genomic_DNA"/>
</dbReference>
<evidence type="ECO:0000256" key="2">
    <source>
        <dbReference type="ARBA" id="ARBA00022670"/>
    </source>
</evidence>
<dbReference type="GO" id="GO:0042597">
    <property type="term" value="C:periplasmic space"/>
    <property type="evidence" value="ECO:0007669"/>
    <property type="project" value="TreeGrafter"/>
</dbReference>
<evidence type="ECO:0000313" key="8">
    <source>
        <dbReference type="Proteomes" id="UP000267342"/>
    </source>
</evidence>
<name>A0A348HGV1_9GAMM</name>
<organism evidence="7 8">
    <name type="scientific">Zymobacter palmae</name>
    <dbReference type="NCBI Taxonomy" id="33074"/>
    <lineage>
        <taxon>Bacteria</taxon>
        <taxon>Pseudomonadati</taxon>
        <taxon>Pseudomonadota</taxon>
        <taxon>Gammaproteobacteria</taxon>
        <taxon>Oceanospirillales</taxon>
        <taxon>Halomonadaceae</taxon>
        <taxon>Zymobacter group</taxon>
        <taxon>Zymobacter</taxon>
    </lineage>
</organism>
<dbReference type="OrthoDB" id="9758917at2"/>
<dbReference type="SUPFAM" id="SSF50156">
    <property type="entry name" value="PDZ domain-like"/>
    <property type="match status" value="1"/>
</dbReference>
<dbReference type="PRINTS" id="PR00834">
    <property type="entry name" value="PROTEASES2C"/>
</dbReference>